<dbReference type="EMBL" id="SRJD01000001">
    <property type="protein sequence ID" value="TGB00465.1"/>
    <property type="molecule type" value="Genomic_DNA"/>
</dbReference>
<dbReference type="GO" id="GO:0043093">
    <property type="term" value="P:FtsZ-dependent cytokinesis"/>
    <property type="evidence" value="ECO:0007669"/>
    <property type="project" value="UniProtKB-UniRule"/>
</dbReference>
<evidence type="ECO:0000256" key="6">
    <source>
        <dbReference type="ARBA" id="ARBA00023136"/>
    </source>
</evidence>
<reference evidence="10 11" key="1">
    <citation type="journal article" date="2015" name="Int. J. Syst. Evol. Microbiol.">
        <title>Sporolactobacillus shoreae sp. nov. and Sporolactobacillus spathodeae sp. nov., two spore-forming lactic acid bacteria isolated from tree barks in Thailand.</title>
        <authorList>
            <person name="Thamacharoensuk T."/>
            <person name="Kitahara M."/>
            <person name="Ohkuma M."/>
            <person name="Thongchul N."/>
            <person name="Tanasupawat S."/>
        </authorList>
    </citation>
    <scope>NUCLEOTIDE SEQUENCE [LARGE SCALE GENOMIC DNA]</scope>
    <source>
        <strain evidence="10 11">BK92</strain>
    </source>
</reference>
<evidence type="ECO:0000256" key="4">
    <source>
        <dbReference type="ARBA" id="ARBA00022692"/>
    </source>
</evidence>
<dbReference type="InterPro" id="IPR005548">
    <property type="entry name" value="Cell_div_FtsQ/DivIB_C"/>
</dbReference>
<keyword evidence="11" id="KW-1185">Reference proteome</keyword>
<evidence type="ECO:0000256" key="2">
    <source>
        <dbReference type="ARBA" id="ARBA00022475"/>
    </source>
</evidence>
<comment type="subcellular location">
    <subcellularLocation>
        <location evidence="8">Cell membrane</location>
        <topology evidence="8">Single-pass type II membrane protein</topology>
    </subcellularLocation>
    <subcellularLocation>
        <location evidence="1">Membrane</location>
    </subcellularLocation>
    <text evidence="8">Localizes to the division septum.</text>
</comment>
<keyword evidence="6 8" id="KW-0472">Membrane</keyword>
<keyword evidence="7 8" id="KW-0131">Cell cycle</keyword>
<dbReference type="Gene3D" id="3.40.50.10960">
    <property type="match status" value="1"/>
</dbReference>
<dbReference type="Pfam" id="PF08478">
    <property type="entry name" value="POTRA_1"/>
    <property type="match status" value="1"/>
</dbReference>
<sequence length="255" mass="28228">MDRNKVIPLEDRLPQLKKERKQKANRRFALYATIFFLLILAVVYFQSPLSRVSRISVSGQQIVSRSEVLRASGISNKTHIWDVGSGNVEKQIEKLPSIQHASVRKAFPNSVSIHIQEYGRKAYLLKNGTYFPILQNGTLLGPLQKGFMPTDAPILVNFTNPSALKEVSEGLAAIPASLVHGISDIHYINGGTDPDNLILYMNDGNRVVANSKTFGDNIKLYPEILANLPNGEHGTVHLSVGSYFVPDQSPKSNNH</sequence>
<dbReference type="InterPro" id="IPR034746">
    <property type="entry name" value="POTRA"/>
</dbReference>
<dbReference type="InterPro" id="IPR013685">
    <property type="entry name" value="POTRA_FtsQ_type"/>
</dbReference>
<dbReference type="OrthoDB" id="1819027at2"/>
<evidence type="ECO:0000256" key="7">
    <source>
        <dbReference type="ARBA" id="ARBA00023306"/>
    </source>
</evidence>
<feature type="domain" description="POTRA" evidence="9">
    <location>
        <begin position="50"/>
        <end position="118"/>
    </location>
</feature>
<dbReference type="PANTHER" id="PTHR37820">
    <property type="entry name" value="CELL DIVISION PROTEIN DIVIB"/>
    <property type="match status" value="1"/>
</dbReference>
<dbReference type="Pfam" id="PF03799">
    <property type="entry name" value="FtsQ_DivIB_C"/>
    <property type="match status" value="1"/>
</dbReference>
<gene>
    <name evidence="8" type="primary">divIB</name>
    <name evidence="10" type="ORF">E4665_00570</name>
</gene>
<evidence type="ECO:0000259" key="9">
    <source>
        <dbReference type="PROSITE" id="PS51779"/>
    </source>
</evidence>
<dbReference type="GO" id="GO:0032153">
    <property type="term" value="C:cell division site"/>
    <property type="evidence" value="ECO:0007669"/>
    <property type="project" value="UniProtKB-UniRule"/>
</dbReference>
<keyword evidence="4 8" id="KW-0812">Transmembrane</keyword>
<dbReference type="AlphaFoldDB" id="A0A4Z0GUR3"/>
<dbReference type="InterPro" id="IPR050487">
    <property type="entry name" value="FtsQ_DivIB"/>
</dbReference>
<comment type="function">
    <text evidence="8">Cell division protein that may be involved in stabilizing or promoting the assembly of the division complex.</text>
</comment>
<organism evidence="10 11">
    <name type="scientific">Sporolactobacillus shoreae</name>
    <dbReference type="NCBI Taxonomy" id="1465501"/>
    <lineage>
        <taxon>Bacteria</taxon>
        <taxon>Bacillati</taxon>
        <taxon>Bacillota</taxon>
        <taxon>Bacilli</taxon>
        <taxon>Bacillales</taxon>
        <taxon>Sporolactobacillaceae</taxon>
        <taxon>Sporolactobacillus</taxon>
    </lineage>
</organism>
<accession>A0A4Z0GUR3</accession>
<keyword evidence="5 8" id="KW-1133">Transmembrane helix</keyword>
<dbReference type="PROSITE" id="PS51779">
    <property type="entry name" value="POTRA"/>
    <property type="match status" value="1"/>
</dbReference>
<dbReference type="InterPro" id="IPR026580">
    <property type="entry name" value="DivIB"/>
</dbReference>
<evidence type="ECO:0000313" key="11">
    <source>
        <dbReference type="Proteomes" id="UP000298347"/>
    </source>
</evidence>
<proteinExistence type="inferred from homology"/>
<dbReference type="GO" id="GO:0005886">
    <property type="term" value="C:plasma membrane"/>
    <property type="evidence" value="ECO:0007669"/>
    <property type="project" value="UniProtKB-SubCell"/>
</dbReference>
<dbReference type="PANTHER" id="PTHR37820:SF1">
    <property type="entry name" value="CELL DIVISION PROTEIN FTSQ"/>
    <property type="match status" value="1"/>
</dbReference>
<dbReference type="Gene3D" id="3.10.20.310">
    <property type="entry name" value="membrane protein fhac"/>
    <property type="match status" value="1"/>
</dbReference>
<evidence type="ECO:0000256" key="1">
    <source>
        <dbReference type="ARBA" id="ARBA00004370"/>
    </source>
</evidence>
<dbReference type="Proteomes" id="UP000298347">
    <property type="component" value="Unassembled WGS sequence"/>
</dbReference>
<evidence type="ECO:0000256" key="5">
    <source>
        <dbReference type="ARBA" id="ARBA00022989"/>
    </source>
</evidence>
<dbReference type="HAMAP" id="MF_00912">
    <property type="entry name" value="DivIB"/>
    <property type="match status" value="1"/>
</dbReference>
<evidence type="ECO:0000256" key="3">
    <source>
        <dbReference type="ARBA" id="ARBA00022618"/>
    </source>
</evidence>
<name>A0A4Z0GUR3_9BACL</name>
<keyword evidence="2 8" id="KW-1003">Cell membrane</keyword>
<comment type="similarity">
    <text evidence="8">Belongs to the FtsQ/DivIB family. DivIB subfamily.</text>
</comment>
<evidence type="ECO:0000256" key="8">
    <source>
        <dbReference type="HAMAP-Rule" id="MF_00912"/>
    </source>
</evidence>
<comment type="caution">
    <text evidence="10">The sequence shown here is derived from an EMBL/GenBank/DDBJ whole genome shotgun (WGS) entry which is preliminary data.</text>
</comment>
<feature type="transmembrane region" description="Helical" evidence="8">
    <location>
        <begin position="28"/>
        <end position="45"/>
    </location>
</feature>
<protein>
    <recommendedName>
        <fullName evidence="8">Cell division protein DivIB</fullName>
    </recommendedName>
</protein>
<evidence type="ECO:0000313" key="10">
    <source>
        <dbReference type="EMBL" id="TGB00465.1"/>
    </source>
</evidence>
<keyword evidence="3 8" id="KW-0132">Cell division</keyword>